<dbReference type="AlphaFoldDB" id="A0A4Y2RZE6"/>
<name>A0A4Y2RZE6_ARAVE</name>
<feature type="compositionally biased region" description="Basic and acidic residues" evidence="1">
    <location>
        <begin position="1"/>
        <end position="13"/>
    </location>
</feature>
<feature type="region of interest" description="Disordered" evidence="1">
    <location>
        <begin position="1"/>
        <end position="76"/>
    </location>
</feature>
<feature type="compositionally biased region" description="Polar residues" evidence="1">
    <location>
        <begin position="53"/>
        <end position="71"/>
    </location>
</feature>
<accession>A0A4Y2RZE6</accession>
<sequence>MTEIGPRDTQRGGDKKKRGAEKNVTRIKVDHETVGNTRSKPGVQAEPTLATDILSNPSSEKAPLETTSSPKYKNPRKGSWLFYIKAGGRIKQ</sequence>
<comment type="caution">
    <text evidence="2">The sequence shown here is derived from an EMBL/GenBank/DDBJ whole genome shotgun (WGS) entry which is preliminary data.</text>
</comment>
<evidence type="ECO:0000313" key="4">
    <source>
        <dbReference type="Proteomes" id="UP000499080"/>
    </source>
</evidence>
<evidence type="ECO:0000313" key="2">
    <source>
        <dbReference type="EMBL" id="GBN81264.1"/>
    </source>
</evidence>
<organism evidence="2 4">
    <name type="scientific">Araneus ventricosus</name>
    <name type="common">Orbweaver spider</name>
    <name type="synonym">Epeira ventricosa</name>
    <dbReference type="NCBI Taxonomy" id="182803"/>
    <lineage>
        <taxon>Eukaryota</taxon>
        <taxon>Metazoa</taxon>
        <taxon>Ecdysozoa</taxon>
        <taxon>Arthropoda</taxon>
        <taxon>Chelicerata</taxon>
        <taxon>Arachnida</taxon>
        <taxon>Araneae</taxon>
        <taxon>Araneomorphae</taxon>
        <taxon>Entelegynae</taxon>
        <taxon>Araneoidea</taxon>
        <taxon>Araneidae</taxon>
        <taxon>Araneus</taxon>
    </lineage>
</organism>
<keyword evidence="4" id="KW-1185">Reference proteome</keyword>
<protein>
    <submittedName>
        <fullName evidence="2">Uncharacterized protein</fullName>
    </submittedName>
</protein>
<gene>
    <name evidence="2" type="ORF">AVEN_104843_1</name>
    <name evidence="3" type="ORF">AVEN_240016_1</name>
</gene>
<evidence type="ECO:0000256" key="1">
    <source>
        <dbReference type="SAM" id="MobiDB-lite"/>
    </source>
</evidence>
<proteinExistence type="predicted"/>
<feature type="compositionally biased region" description="Basic and acidic residues" evidence="1">
    <location>
        <begin position="20"/>
        <end position="33"/>
    </location>
</feature>
<dbReference type="EMBL" id="BGPR01019203">
    <property type="protein sequence ID" value="GBN81266.1"/>
    <property type="molecule type" value="Genomic_DNA"/>
</dbReference>
<evidence type="ECO:0000313" key="3">
    <source>
        <dbReference type="EMBL" id="GBN81266.1"/>
    </source>
</evidence>
<dbReference type="EMBL" id="BGPR01019202">
    <property type="protein sequence ID" value="GBN81264.1"/>
    <property type="molecule type" value="Genomic_DNA"/>
</dbReference>
<reference evidence="2 4" key="1">
    <citation type="journal article" date="2019" name="Sci. Rep.">
        <title>Orb-weaving spider Araneus ventricosus genome elucidates the spidroin gene catalogue.</title>
        <authorList>
            <person name="Kono N."/>
            <person name="Nakamura H."/>
            <person name="Ohtoshi R."/>
            <person name="Moran D.A.P."/>
            <person name="Shinohara A."/>
            <person name="Yoshida Y."/>
            <person name="Fujiwara M."/>
            <person name="Mori M."/>
            <person name="Tomita M."/>
            <person name="Arakawa K."/>
        </authorList>
    </citation>
    <scope>NUCLEOTIDE SEQUENCE [LARGE SCALE GENOMIC DNA]</scope>
</reference>
<dbReference type="Proteomes" id="UP000499080">
    <property type="component" value="Unassembled WGS sequence"/>
</dbReference>